<dbReference type="InterPro" id="IPR012677">
    <property type="entry name" value="Nucleotide-bd_a/b_plait_sf"/>
</dbReference>
<dbReference type="Proteomes" id="UP000799766">
    <property type="component" value="Unassembled WGS sequence"/>
</dbReference>
<dbReference type="EMBL" id="MU001671">
    <property type="protein sequence ID" value="KAF2461599.1"/>
    <property type="molecule type" value="Genomic_DNA"/>
</dbReference>
<feature type="compositionally biased region" description="Polar residues" evidence="2">
    <location>
        <begin position="121"/>
        <end position="135"/>
    </location>
</feature>
<proteinExistence type="predicted"/>
<feature type="compositionally biased region" description="Acidic residues" evidence="2">
    <location>
        <begin position="337"/>
        <end position="349"/>
    </location>
</feature>
<gene>
    <name evidence="5" type="ORF">BDY21DRAFT_332661</name>
</gene>
<feature type="domain" description="G-patch" evidence="4">
    <location>
        <begin position="372"/>
        <end position="412"/>
    </location>
</feature>
<evidence type="ECO:0008006" key="7">
    <source>
        <dbReference type="Google" id="ProtNLM"/>
    </source>
</evidence>
<feature type="compositionally biased region" description="Pro residues" evidence="2">
    <location>
        <begin position="294"/>
        <end position="304"/>
    </location>
</feature>
<dbReference type="PROSITE" id="PS50174">
    <property type="entry name" value="G_PATCH"/>
    <property type="match status" value="1"/>
</dbReference>
<dbReference type="InterPro" id="IPR000467">
    <property type="entry name" value="G_patch_dom"/>
</dbReference>
<dbReference type="AlphaFoldDB" id="A0A6A6PCN5"/>
<sequence>MADSNSPPAPGGGGGSGLSGLYASLLNPDPSAPGTISRAPVLNKLAAGGNADADAEAKNAQSTAQRFAPRFTQQPKRPAPAVGTKAKPKMAFPKTLGSSSVGTARTDQPSLSPAADGGASSLGQPQQGARAPTTTRLEDWAGDDDDVNDFYGADEKRQRGGRKKRKKRHDKAAAEVVVNWDDNYDSGQPTDYLKFPRSDEKYAEQGDWNETLHVKSRAHRTQSTGLKPSRMAAIAPPPELMGTPANDIESVQFTVSSPPPPPTDVPDDPTGEDAYARRMRMSMNPRPPPEDEFAPPPPPSPPSESLPMSSAVPSSTPAVISRAPVRCNLPAAPTDMPETEEELAEELATDPENLPESGVEGEDQPRSRRPGQSGFAQRLMEKHGWTKGQGLGARGTGIINPLMVKKRKDVEGRAKIVGGQKSKHALAEEEGKFGKMSPVVVLRGMLDGMSIEEMADEGLLQDIGEECSEKYGRVERVKIHFESQAESVPVFVKFTAELSALKAVNALEGRMFGGNTVRARFFDLEAFEKGHYE</sequence>
<feature type="domain" description="RRM" evidence="3">
    <location>
        <begin position="438"/>
        <end position="524"/>
    </location>
</feature>
<feature type="compositionally biased region" description="Polar residues" evidence="2">
    <location>
        <begin position="61"/>
        <end position="75"/>
    </location>
</feature>
<dbReference type="InterPro" id="IPR040052">
    <property type="entry name" value="RBM17"/>
</dbReference>
<dbReference type="PANTHER" id="PTHR13288:SF8">
    <property type="entry name" value="SPLICING FACTOR 45"/>
    <property type="match status" value="1"/>
</dbReference>
<dbReference type="FunFam" id="3.30.70.330:FF:000495">
    <property type="entry name" value="Putative G-patch DNA repair protein (Drt111)"/>
    <property type="match status" value="1"/>
</dbReference>
<name>A0A6A6PCN5_9PEZI</name>
<dbReference type="PROSITE" id="PS50102">
    <property type="entry name" value="RRM"/>
    <property type="match status" value="1"/>
</dbReference>
<evidence type="ECO:0000256" key="2">
    <source>
        <dbReference type="SAM" id="MobiDB-lite"/>
    </source>
</evidence>
<dbReference type="GO" id="GO:0071011">
    <property type="term" value="C:precatalytic spliceosome"/>
    <property type="evidence" value="ECO:0007669"/>
    <property type="project" value="TreeGrafter"/>
</dbReference>
<feature type="region of interest" description="Disordered" evidence="2">
    <location>
        <begin position="1"/>
        <end position="37"/>
    </location>
</feature>
<organism evidence="5 6">
    <name type="scientific">Lineolata rhizophorae</name>
    <dbReference type="NCBI Taxonomy" id="578093"/>
    <lineage>
        <taxon>Eukaryota</taxon>
        <taxon>Fungi</taxon>
        <taxon>Dikarya</taxon>
        <taxon>Ascomycota</taxon>
        <taxon>Pezizomycotina</taxon>
        <taxon>Dothideomycetes</taxon>
        <taxon>Dothideomycetes incertae sedis</taxon>
        <taxon>Lineolatales</taxon>
        <taxon>Lineolataceae</taxon>
        <taxon>Lineolata</taxon>
    </lineage>
</organism>
<dbReference type="GO" id="GO:0045292">
    <property type="term" value="P:mRNA cis splicing, via spliceosome"/>
    <property type="evidence" value="ECO:0007669"/>
    <property type="project" value="InterPro"/>
</dbReference>
<feature type="region of interest" description="Disordered" evidence="2">
    <location>
        <begin position="206"/>
        <end position="375"/>
    </location>
</feature>
<accession>A0A6A6PCN5</accession>
<dbReference type="PANTHER" id="PTHR13288">
    <property type="entry name" value="SPLICING FACTOR 45 SPF45"/>
    <property type="match status" value="1"/>
</dbReference>
<feature type="region of interest" description="Disordered" evidence="2">
    <location>
        <begin position="49"/>
        <end position="171"/>
    </location>
</feature>
<evidence type="ECO:0000313" key="5">
    <source>
        <dbReference type="EMBL" id="KAF2461599.1"/>
    </source>
</evidence>
<keyword evidence="6" id="KW-1185">Reference proteome</keyword>
<evidence type="ECO:0000256" key="1">
    <source>
        <dbReference type="PROSITE-ProRule" id="PRU00176"/>
    </source>
</evidence>
<evidence type="ECO:0000313" key="6">
    <source>
        <dbReference type="Proteomes" id="UP000799766"/>
    </source>
</evidence>
<dbReference type="SUPFAM" id="SSF54928">
    <property type="entry name" value="RNA-binding domain, RBD"/>
    <property type="match status" value="1"/>
</dbReference>
<dbReference type="InterPro" id="IPR035979">
    <property type="entry name" value="RBD_domain_sf"/>
</dbReference>
<dbReference type="InterPro" id="IPR000504">
    <property type="entry name" value="RRM_dom"/>
</dbReference>
<evidence type="ECO:0000259" key="3">
    <source>
        <dbReference type="PROSITE" id="PS50102"/>
    </source>
</evidence>
<dbReference type="OrthoDB" id="5411533at2759"/>
<dbReference type="InterPro" id="IPR003954">
    <property type="entry name" value="RRM_euk-type"/>
</dbReference>
<dbReference type="Gene3D" id="3.30.70.330">
    <property type="match status" value="1"/>
</dbReference>
<dbReference type="SMART" id="SM00443">
    <property type="entry name" value="G_patch"/>
    <property type="match status" value="1"/>
</dbReference>
<reference evidence="5" key="1">
    <citation type="journal article" date="2020" name="Stud. Mycol.">
        <title>101 Dothideomycetes genomes: a test case for predicting lifestyles and emergence of pathogens.</title>
        <authorList>
            <person name="Haridas S."/>
            <person name="Albert R."/>
            <person name="Binder M."/>
            <person name="Bloem J."/>
            <person name="Labutti K."/>
            <person name="Salamov A."/>
            <person name="Andreopoulos B."/>
            <person name="Baker S."/>
            <person name="Barry K."/>
            <person name="Bills G."/>
            <person name="Bluhm B."/>
            <person name="Cannon C."/>
            <person name="Castanera R."/>
            <person name="Culley D."/>
            <person name="Daum C."/>
            <person name="Ezra D."/>
            <person name="Gonzalez J."/>
            <person name="Henrissat B."/>
            <person name="Kuo A."/>
            <person name="Liang C."/>
            <person name="Lipzen A."/>
            <person name="Lutzoni F."/>
            <person name="Magnuson J."/>
            <person name="Mondo S."/>
            <person name="Nolan M."/>
            <person name="Ohm R."/>
            <person name="Pangilinan J."/>
            <person name="Park H.-J."/>
            <person name="Ramirez L."/>
            <person name="Alfaro M."/>
            <person name="Sun H."/>
            <person name="Tritt A."/>
            <person name="Yoshinaga Y."/>
            <person name="Zwiers L.-H."/>
            <person name="Turgeon B."/>
            <person name="Goodwin S."/>
            <person name="Spatafora J."/>
            <person name="Crous P."/>
            <person name="Grigoriev I."/>
        </authorList>
    </citation>
    <scope>NUCLEOTIDE SEQUENCE</scope>
    <source>
        <strain evidence="5">ATCC 16933</strain>
    </source>
</reference>
<dbReference type="Pfam" id="PF00076">
    <property type="entry name" value="RRM_1"/>
    <property type="match status" value="1"/>
</dbReference>
<keyword evidence="1" id="KW-0694">RNA-binding</keyword>
<dbReference type="GO" id="GO:0003723">
    <property type="term" value="F:RNA binding"/>
    <property type="evidence" value="ECO:0007669"/>
    <property type="project" value="UniProtKB-UniRule"/>
</dbReference>
<dbReference type="SMART" id="SM00361">
    <property type="entry name" value="RRM_1"/>
    <property type="match status" value="1"/>
</dbReference>
<dbReference type="Pfam" id="PF01585">
    <property type="entry name" value="G-patch"/>
    <property type="match status" value="1"/>
</dbReference>
<protein>
    <recommendedName>
        <fullName evidence="7">G-patch domain-containing protein</fullName>
    </recommendedName>
</protein>
<feature type="compositionally biased region" description="Basic residues" evidence="2">
    <location>
        <begin position="159"/>
        <end position="170"/>
    </location>
</feature>
<evidence type="ECO:0000259" key="4">
    <source>
        <dbReference type="PROSITE" id="PS50174"/>
    </source>
</evidence>
<feature type="compositionally biased region" description="Polar residues" evidence="2">
    <location>
        <begin position="96"/>
        <end position="111"/>
    </location>
</feature>